<evidence type="ECO:0000256" key="2">
    <source>
        <dbReference type="ARBA" id="ARBA00022630"/>
    </source>
</evidence>
<feature type="domain" description="FAD-binding PCMH-type" evidence="5">
    <location>
        <begin position="32"/>
        <end position="171"/>
    </location>
</feature>
<dbReference type="Proteomes" id="UP001583193">
    <property type="component" value="Unassembled WGS sequence"/>
</dbReference>
<evidence type="ECO:0000256" key="3">
    <source>
        <dbReference type="ARBA" id="ARBA00022827"/>
    </source>
</evidence>
<dbReference type="InterPro" id="IPR050416">
    <property type="entry name" value="FAD-linked_Oxidoreductase"/>
</dbReference>
<dbReference type="InterPro" id="IPR016166">
    <property type="entry name" value="FAD-bd_PCMH"/>
</dbReference>
<keyword evidence="2" id="KW-0285">Flavoprotein</keyword>
<dbReference type="Pfam" id="PF01565">
    <property type="entry name" value="FAD_binding_4"/>
    <property type="match status" value="1"/>
</dbReference>
<protein>
    <recommendedName>
        <fullName evidence="5">FAD-binding PCMH-type domain-containing protein</fullName>
    </recommendedName>
</protein>
<dbReference type="PANTHER" id="PTHR42973">
    <property type="entry name" value="BINDING OXIDOREDUCTASE, PUTATIVE (AFU_ORTHOLOGUE AFUA_1G17690)-RELATED"/>
    <property type="match status" value="1"/>
</dbReference>
<dbReference type="InterPro" id="IPR016169">
    <property type="entry name" value="FAD-bd_PCMH_sub2"/>
</dbReference>
<dbReference type="InterPro" id="IPR006094">
    <property type="entry name" value="Oxid_FAD_bind_N"/>
</dbReference>
<keyword evidence="4" id="KW-0560">Oxidoreductase</keyword>
<organism evidence="6 7">
    <name type="scientific">Paecilomyces lecythidis</name>
    <dbReference type="NCBI Taxonomy" id="3004212"/>
    <lineage>
        <taxon>Eukaryota</taxon>
        <taxon>Fungi</taxon>
        <taxon>Dikarya</taxon>
        <taxon>Ascomycota</taxon>
        <taxon>Pezizomycotina</taxon>
        <taxon>Eurotiomycetes</taxon>
        <taxon>Eurotiomycetidae</taxon>
        <taxon>Eurotiales</taxon>
        <taxon>Thermoascaceae</taxon>
        <taxon>Paecilomyces</taxon>
    </lineage>
</organism>
<comment type="similarity">
    <text evidence="1">Belongs to the oxygen-dependent FAD-linked oxidoreductase family.</text>
</comment>
<reference evidence="6 7" key="1">
    <citation type="journal article" date="2024" name="IMA Fungus">
        <title>IMA Genome - F19 : A genome assembly and annotation guide to empower mycologists, including annotated draft genome sequences of Ceratocystis pirilliformis, Diaporthe australafricana, Fusarium ophioides, Paecilomyces lecythidis, and Sporothrix stenoceras.</title>
        <authorList>
            <person name="Aylward J."/>
            <person name="Wilson A.M."/>
            <person name="Visagie C.M."/>
            <person name="Spraker J."/>
            <person name="Barnes I."/>
            <person name="Buitendag C."/>
            <person name="Ceriani C."/>
            <person name="Del Mar Angel L."/>
            <person name="du Plessis D."/>
            <person name="Fuchs T."/>
            <person name="Gasser K."/>
            <person name="Kramer D."/>
            <person name="Li W."/>
            <person name="Munsamy K."/>
            <person name="Piso A."/>
            <person name="Price J.L."/>
            <person name="Sonnekus B."/>
            <person name="Thomas C."/>
            <person name="van der Nest A."/>
            <person name="van Dijk A."/>
            <person name="van Heerden A."/>
            <person name="van Vuuren N."/>
            <person name="Yilmaz N."/>
            <person name="Duong T.A."/>
            <person name="van der Merwe N.A."/>
            <person name="Wingfield M.J."/>
            <person name="Wingfield B.D."/>
        </authorList>
    </citation>
    <scope>NUCLEOTIDE SEQUENCE [LARGE SCALE GENOMIC DNA]</scope>
    <source>
        <strain evidence="6 7">CMW 18167</strain>
    </source>
</reference>
<dbReference type="InterPro" id="IPR036318">
    <property type="entry name" value="FAD-bd_PCMH-like_sf"/>
</dbReference>
<keyword evidence="3" id="KW-0274">FAD</keyword>
<evidence type="ECO:0000313" key="7">
    <source>
        <dbReference type="Proteomes" id="UP001583193"/>
    </source>
</evidence>
<keyword evidence="7" id="KW-1185">Reference proteome</keyword>
<sequence length="171" mass="18123">MEQLLIERGFSGRILDATSPGYAAALERDNLASERKARLIVFPRSERDLSIAIQAAKQSVSQILPNPKGLPSKKVLRSGEKIAVKCGGHNHSTANSVENGVVIDMGSVKMIHIDRENMQVNVGGGCLWGEVYATLDKEGLMCVGGGVSVVGVGGHITGGSLSHPHVYKHAN</sequence>
<accession>A0ABR3YAN9</accession>
<dbReference type="EMBL" id="JAVDPF010000003">
    <property type="protein sequence ID" value="KAL1885060.1"/>
    <property type="molecule type" value="Genomic_DNA"/>
</dbReference>
<dbReference type="Gene3D" id="3.30.465.10">
    <property type="match status" value="1"/>
</dbReference>
<comment type="caution">
    <text evidence="6">The sequence shown here is derived from an EMBL/GenBank/DDBJ whole genome shotgun (WGS) entry which is preliminary data.</text>
</comment>
<dbReference type="PANTHER" id="PTHR42973:SF13">
    <property type="entry name" value="FAD-BINDING PCMH-TYPE DOMAIN-CONTAINING PROTEIN"/>
    <property type="match status" value="1"/>
</dbReference>
<dbReference type="SUPFAM" id="SSF56176">
    <property type="entry name" value="FAD-binding/transporter-associated domain-like"/>
    <property type="match status" value="1"/>
</dbReference>
<evidence type="ECO:0000259" key="5">
    <source>
        <dbReference type="PROSITE" id="PS51387"/>
    </source>
</evidence>
<dbReference type="PROSITE" id="PS51387">
    <property type="entry name" value="FAD_PCMH"/>
    <property type="match status" value="1"/>
</dbReference>
<proteinExistence type="inferred from homology"/>
<evidence type="ECO:0000256" key="4">
    <source>
        <dbReference type="ARBA" id="ARBA00023002"/>
    </source>
</evidence>
<evidence type="ECO:0000256" key="1">
    <source>
        <dbReference type="ARBA" id="ARBA00005466"/>
    </source>
</evidence>
<name>A0ABR3YAN9_9EURO</name>
<evidence type="ECO:0000313" key="6">
    <source>
        <dbReference type="EMBL" id="KAL1885060.1"/>
    </source>
</evidence>
<gene>
    <name evidence="6" type="ORF">Plec18167_001717</name>
</gene>